<organismHost>
    <name type="scientific">Acanthamoeba</name>
    <dbReference type="NCBI Taxonomy" id="5754"/>
</organismHost>
<evidence type="ECO:0000313" key="2">
    <source>
        <dbReference type="Proteomes" id="UP000029780"/>
    </source>
</evidence>
<sequence length="76" mass="8522">MSRNNLLNEPTLFQCLRIKKDGKIQQDSFGTQIPLEVEEGREDSGENNVRATGRLFLRALSHFCGRISGGDARLCL</sequence>
<proteinExistence type="predicted"/>
<protein>
    <submittedName>
        <fullName evidence="1">Uncharacterized protein</fullName>
    </submittedName>
</protein>
<evidence type="ECO:0000313" key="1">
    <source>
        <dbReference type="EMBL" id="ADB04057.1"/>
    </source>
</evidence>
<dbReference type="KEGG" id="vg:8746520"/>
<dbReference type="Proteomes" id="UP000029780">
    <property type="component" value="Segment"/>
</dbReference>
<accession>D2XAT0</accession>
<keyword evidence="2" id="KW-1185">Reference proteome</keyword>
<dbReference type="GeneID" id="8746520"/>
<dbReference type="RefSeq" id="YP_003407019.1">
    <property type="nucleotide sequence ID" value="NC_013756.1"/>
</dbReference>
<name>D2XAT0_GBMV</name>
<organism evidence="1 2">
    <name type="scientific">Marseillevirus marseillevirus</name>
    <name type="common">GBM</name>
    <dbReference type="NCBI Taxonomy" id="694581"/>
    <lineage>
        <taxon>Viruses</taxon>
        <taxon>Varidnaviria</taxon>
        <taxon>Bamfordvirae</taxon>
        <taxon>Nucleocytoviricota</taxon>
        <taxon>Megaviricetes</taxon>
        <taxon>Pimascovirales</taxon>
        <taxon>Pimascovirales incertae sedis</taxon>
        <taxon>Marseilleviridae</taxon>
        <taxon>Marseillevirus</taxon>
        <taxon>Marseillevirus massiliense</taxon>
    </lineage>
</organism>
<gene>
    <name evidence="1" type="ORF">MAR_ORF283</name>
</gene>
<reference evidence="1 2" key="1">
    <citation type="journal article" date="2009" name="Proc. Natl. Acad. Sci. U.S.A.">
        <title>Giant Marseillevirus highlights the role of amoebae as a melting pot in emergence of chimeric microorganisms.</title>
        <authorList>
            <person name="Boyer M."/>
            <person name="Yutin N."/>
            <person name="Pagnier I."/>
            <person name="Barrassi L."/>
            <person name="Fournous G."/>
            <person name="Espinosa L."/>
            <person name="Robert C."/>
            <person name="Azza S."/>
            <person name="Sun S."/>
            <person name="Rossmann M.G."/>
            <person name="Suzan-Monti M."/>
            <person name="La Scola B."/>
            <person name="Koonin E.V."/>
            <person name="Raoult D."/>
        </authorList>
    </citation>
    <scope>NUCLEOTIDE SEQUENCE [LARGE SCALE GENOMIC DNA]</scope>
    <source>
        <strain evidence="1 2">T19</strain>
    </source>
</reference>
<dbReference type="EMBL" id="GU071086">
    <property type="protein sequence ID" value="ADB04057.1"/>
    <property type="molecule type" value="Genomic_DNA"/>
</dbReference>